<dbReference type="RefSeq" id="WP_048552868.1">
    <property type="nucleotide sequence ID" value="NZ_HF570958.1"/>
</dbReference>
<comment type="caution">
    <text evidence="2">The sequence shown here is derived from an EMBL/GenBank/DDBJ whole genome shotgun (WGS) entry which is preliminary data.</text>
</comment>
<name>A0A077LT61_9MICO</name>
<evidence type="ECO:0000313" key="2">
    <source>
        <dbReference type="EMBL" id="CCH76191.1"/>
    </source>
</evidence>
<keyword evidence="3" id="KW-1185">Reference proteome</keyword>
<sequence length="174" mass="19908">MVDRSITASPVRRVRGWLGRTRASVVGTRGLHARAARQASELTRLRERTAVVEKGLAAQRSTLEKQARRLKELQDRVSTLDRALTLRTVEHGRREIQFGTIEERLGAVEERLRDGRLVPLDASEAEARDLLEEVRAEHARLRARMQIVSGYEERLRRVEESVAELYDGDPRHLV</sequence>
<feature type="coiled-coil region" evidence="1">
    <location>
        <begin position="56"/>
        <end position="83"/>
    </location>
</feature>
<dbReference type="STRING" id="1194083.BN12_1120007"/>
<accession>A0A077LT61</accession>
<dbReference type="Proteomes" id="UP000035721">
    <property type="component" value="Unassembled WGS sequence"/>
</dbReference>
<organism evidence="2 3">
    <name type="scientific">Nostocoides japonicum T1-X7</name>
    <dbReference type="NCBI Taxonomy" id="1194083"/>
    <lineage>
        <taxon>Bacteria</taxon>
        <taxon>Bacillati</taxon>
        <taxon>Actinomycetota</taxon>
        <taxon>Actinomycetes</taxon>
        <taxon>Micrococcales</taxon>
        <taxon>Intrasporangiaceae</taxon>
        <taxon>Nostocoides</taxon>
    </lineage>
</organism>
<gene>
    <name evidence="2" type="ORF">BN12_1120007</name>
</gene>
<proteinExistence type="predicted"/>
<protein>
    <submittedName>
        <fullName evidence="2">Uncharacterized protein</fullName>
    </submittedName>
</protein>
<dbReference type="AlphaFoldDB" id="A0A077LT61"/>
<evidence type="ECO:0000256" key="1">
    <source>
        <dbReference type="SAM" id="Coils"/>
    </source>
</evidence>
<dbReference type="OrthoDB" id="4871711at2"/>
<keyword evidence="1" id="KW-0175">Coiled coil</keyword>
<dbReference type="EMBL" id="CAJB01000016">
    <property type="protein sequence ID" value="CCH76191.1"/>
    <property type="molecule type" value="Genomic_DNA"/>
</dbReference>
<evidence type="ECO:0000313" key="3">
    <source>
        <dbReference type="Proteomes" id="UP000035721"/>
    </source>
</evidence>
<reference evidence="2 3" key="1">
    <citation type="journal article" date="2013" name="ISME J.">
        <title>A metabolic model for members of the genus Tetrasphaera involved in enhanced biological phosphorus removal.</title>
        <authorList>
            <person name="Kristiansen R."/>
            <person name="Nguyen H.T.T."/>
            <person name="Saunders A.M."/>
            <person name="Nielsen J.L."/>
            <person name="Wimmer R."/>
            <person name="Le V.Q."/>
            <person name="McIlroy S.J."/>
            <person name="Petrovski S."/>
            <person name="Seviour R.J."/>
            <person name="Calteau A."/>
            <person name="Nielsen K.L."/>
            <person name="Nielsen P.H."/>
        </authorList>
    </citation>
    <scope>NUCLEOTIDE SEQUENCE [LARGE SCALE GENOMIC DNA]</scope>
    <source>
        <strain evidence="2 3">T1-X7</strain>
    </source>
</reference>